<organism evidence="6 7">
    <name type="scientific">Serinibacter salmoneus</name>
    <dbReference type="NCBI Taxonomy" id="556530"/>
    <lineage>
        <taxon>Bacteria</taxon>
        <taxon>Bacillati</taxon>
        <taxon>Actinomycetota</taxon>
        <taxon>Actinomycetes</taxon>
        <taxon>Micrococcales</taxon>
        <taxon>Beutenbergiaceae</taxon>
        <taxon>Serinibacter</taxon>
    </lineage>
</organism>
<dbReference type="Proteomes" id="UP000224915">
    <property type="component" value="Unassembled WGS sequence"/>
</dbReference>
<keyword evidence="1" id="KW-0805">Transcription regulation</keyword>
<dbReference type="PROSITE" id="PS50977">
    <property type="entry name" value="HTH_TETR_2"/>
    <property type="match status" value="1"/>
</dbReference>
<evidence type="ECO:0000313" key="6">
    <source>
        <dbReference type="EMBL" id="PFG20281.1"/>
    </source>
</evidence>
<dbReference type="InterPro" id="IPR001647">
    <property type="entry name" value="HTH_TetR"/>
</dbReference>
<dbReference type="InterPro" id="IPR036271">
    <property type="entry name" value="Tet_transcr_reg_TetR-rel_C_sf"/>
</dbReference>
<feature type="domain" description="HTH tetR-type" evidence="5">
    <location>
        <begin position="9"/>
        <end position="69"/>
    </location>
</feature>
<proteinExistence type="predicted"/>
<sequence>MTPRERARARTEQEIRAIAWRHLEEQGAAALSLRAIAREVGIVSSAIYRYVPSREELLTDLIIEGYTDLADAAGAAEAGLLAQDGEASPRLRWLAVVRAVAAWARRRPAAWTLLYGSPVPGYAAPPERTTDAGTRVMIRLAHIVADASVRGEQRTVLTAGIEVPPGLASGLREASRAVGLDGDERVVADTVLGWTLVIALITSELFEQFGRETFADTGAWLDFALETTATAAGL</sequence>
<evidence type="ECO:0000256" key="3">
    <source>
        <dbReference type="ARBA" id="ARBA00023163"/>
    </source>
</evidence>
<evidence type="ECO:0000256" key="1">
    <source>
        <dbReference type="ARBA" id="ARBA00023015"/>
    </source>
</evidence>
<keyword evidence="7" id="KW-1185">Reference proteome</keyword>
<dbReference type="PANTHER" id="PTHR30055">
    <property type="entry name" value="HTH-TYPE TRANSCRIPTIONAL REGULATOR RUTR"/>
    <property type="match status" value="1"/>
</dbReference>
<keyword evidence="3" id="KW-0804">Transcription</keyword>
<dbReference type="EMBL" id="PDJD01000001">
    <property type="protein sequence ID" value="PFG20281.1"/>
    <property type="molecule type" value="Genomic_DNA"/>
</dbReference>
<name>A0A2A9D1M2_9MICO</name>
<evidence type="ECO:0000256" key="2">
    <source>
        <dbReference type="ARBA" id="ARBA00023125"/>
    </source>
</evidence>
<dbReference type="PANTHER" id="PTHR30055:SF243">
    <property type="entry name" value="HTH-TYPE TRANSCRIPTIONAL REGULATOR RV1816"/>
    <property type="match status" value="1"/>
</dbReference>
<dbReference type="Pfam" id="PF00440">
    <property type="entry name" value="TetR_N"/>
    <property type="match status" value="1"/>
</dbReference>
<evidence type="ECO:0000256" key="4">
    <source>
        <dbReference type="PROSITE-ProRule" id="PRU00335"/>
    </source>
</evidence>
<accession>A0A2A9D1M2</accession>
<gene>
    <name evidence="6" type="ORF">ATL40_1878</name>
</gene>
<reference evidence="6 7" key="1">
    <citation type="submission" date="2017-10" db="EMBL/GenBank/DDBJ databases">
        <title>Sequencing the genomes of 1000 actinobacteria strains.</title>
        <authorList>
            <person name="Klenk H.-P."/>
        </authorList>
    </citation>
    <scope>NUCLEOTIDE SEQUENCE [LARGE SCALE GENOMIC DNA]</scope>
    <source>
        <strain evidence="6 7">DSM 21801</strain>
    </source>
</reference>
<evidence type="ECO:0000313" key="7">
    <source>
        <dbReference type="Proteomes" id="UP000224915"/>
    </source>
</evidence>
<dbReference type="OrthoDB" id="3210322at2"/>
<dbReference type="InterPro" id="IPR050109">
    <property type="entry name" value="HTH-type_TetR-like_transc_reg"/>
</dbReference>
<dbReference type="SUPFAM" id="SSF48498">
    <property type="entry name" value="Tetracyclin repressor-like, C-terminal domain"/>
    <property type="match status" value="1"/>
</dbReference>
<evidence type="ECO:0000259" key="5">
    <source>
        <dbReference type="PROSITE" id="PS50977"/>
    </source>
</evidence>
<feature type="DNA-binding region" description="H-T-H motif" evidence="4">
    <location>
        <begin position="32"/>
        <end position="51"/>
    </location>
</feature>
<comment type="caution">
    <text evidence="6">The sequence shown here is derived from an EMBL/GenBank/DDBJ whole genome shotgun (WGS) entry which is preliminary data.</text>
</comment>
<protein>
    <submittedName>
        <fullName evidence="6">TetR family transcriptional regulator</fullName>
    </submittedName>
</protein>
<dbReference type="RefSeq" id="WP_098469290.1">
    <property type="nucleotide sequence ID" value="NZ_PDJD01000001.1"/>
</dbReference>
<keyword evidence="2 4" id="KW-0238">DNA-binding</keyword>
<dbReference type="InterPro" id="IPR009057">
    <property type="entry name" value="Homeodomain-like_sf"/>
</dbReference>
<dbReference type="Gene3D" id="1.10.357.10">
    <property type="entry name" value="Tetracycline Repressor, domain 2"/>
    <property type="match status" value="1"/>
</dbReference>
<dbReference type="GO" id="GO:0000976">
    <property type="term" value="F:transcription cis-regulatory region binding"/>
    <property type="evidence" value="ECO:0007669"/>
    <property type="project" value="TreeGrafter"/>
</dbReference>
<dbReference type="InterPro" id="IPR025996">
    <property type="entry name" value="MT1864/Rv1816-like_C"/>
</dbReference>
<dbReference type="AlphaFoldDB" id="A0A2A9D1M2"/>
<dbReference type="GO" id="GO:0003700">
    <property type="term" value="F:DNA-binding transcription factor activity"/>
    <property type="evidence" value="ECO:0007669"/>
    <property type="project" value="TreeGrafter"/>
</dbReference>
<dbReference type="Pfam" id="PF13305">
    <property type="entry name" value="TetR_C_33"/>
    <property type="match status" value="1"/>
</dbReference>
<dbReference type="SUPFAM" id="SSF46689">
    <property type="entry name" value="Homeodomain-like"/>
    <property type="match status" value="1"/>
</dbReference>